<evidence type="ECO:0000313" key="3">
    <source>
        <dbReference type="Proteomes" id="UP000199518"/>
    </source>
</evidence>
<dbReference type="OrthoDB" id="9553426at2"/>
<dbReference type="AlphaFoldDB" id="A0A1I3TM00"/>
<evidence type="ECO:0000256" key="1">
    <source>
        <dbReference type="SAM" id="SignalP"/>
    </source>
</evidence>
<sequence length="394" mass="44899">MFLKIINIAAVCVLASPVIVVAQSFPDVIVETRPLIESMEFDRTQVEEQIRRRLESGIYADYTVDLGVDDPMRCEDPAFESYKTENDGAAKYSLRLKKDQWKSLEAKVQDAVIAEIIYYTWGHKNNKRPVFAVSPKSEAEGPLELLSPHLNSLYLTYSQSTYLQGGLGTHAYGPNCWYTSIAAVAANGSWYAKKRQLESSGWNEHRFMGATEFRFHMRNFEEVGSPQFGDIVRYYTDKELFYGDVSSGELHAAIYVGREITIDDYGTSHSRAIVLSKNGRRDTDFLKFQDLESLDSQYLNPIPETHKLIELGGGVDPRKRGFFRLRDGSRILDPKEANEESAAYPAFLVDKMNYTDRWDCLAGKIQPPPGENTSAYSYPERWTTIQWLSKPRDE</sequence>
<dbReference type="EMBL" id="FOQD01000034">
    <property type="protein sequence ID" value="SFJ71553.1"/>
    <property type="molecule type" value="Genomic_DNA"/>
</dbReference>
<accession>A0A1I3TM00</accession>
<feature type="signal peptide" evidence="1">
    <location>
        <begin position="1"/>
        <end position="22"/>
    </location>
</feature>
<reference evidence="3" key="1">
    <citation type="submission" date="2016-10" db="EMBL/GenBank/DDBJ databases">
        <authorList>
            <person name="Varghese N."/>
            <person name="Submissions S."/>
        </authorList>
    </citation>
    <scope>NUCLEOTIDE SEQUENCE [LARGE SCALE GENOMIC DNA]</scope>
    <source>
        <strain evidence="3">DSM 26348</strain>
    </source>
</reference>
<dbReference type="RefSeq" id="WP_139228717.1">
    <property type="nucleotide sequence ID" value="NZ_FOQD01000034.1"/>
</dbReference>
<organism evidence="2 3">
    <name type="scientific">Planctomicrobium piriforme</name>
    <dbReference type="NCBI Taxonomy" id="1576369"/>
    <lineage>
        <taxon>Bacteria</taxon>
        <taxon>Pseudomonadati</taxon>
        <taxon>Planctomycetota</taxon>
        <taxon>Planctomycetia</taxon>
        <taxon>Planctomycetales</taxon>
        <taxon>Planctomycetaceae</taxon>
        <taxon>Planctomicrobium</taxon>
    </lineage>
</organism>
<keyword evidence="3" id="KW-1185">Reference proteome</keyword>
<feature type="chain" id="PRO_5011458834" evidence="1">
    <location>
        <begin position="23"/>
        <end position="394"/>
    </location>
</feature>
<evidence type="ECO:0000313" key="2">
    <source>
        <dbReference type="EMBL" id="SFJ71553.1"/>
    </source>
</evidence>
<gene>
    <name evidence="2" type="ORF">SAMN05421753_1341</name>
</gene>
<protein>
    <submittedName>
        <fullName evidence="2">Uncharacterized protein</fullName>
    </submittedName>
</protein>
<name>A0A1I3TM00_9PLAN</name>
<dbReference type="Proteomes" id="UP000199518">
    <property type="component" value="Unassembled WGS sequence"/>
</dbReference>
<keyword evidence="1" id="KW-0732">Signal</keyword>
<proteinExistence type="predicted"/>